<dbReference type="PANTHER" id="PTHR43098">
    <property type="entry name" value="L-ORNITHINE N(5)-MONOOXYGENASE-RELATED"/>
    <property type="match status" value="1"/>
</dbReference>
<name>A0ABP5U855_9ACTN</name>
<comment type="caution">
    <text evidence="8">The sequence shown here is derived from an EMBL/GenBank/DDBJ whole genome shotgun (WGS) entry which is preliminary data.</text>
</comment>
<dbReference type="PANTHER" id="PTHR43098:SF4">
    <property type="entry name" value="BLR3857 PROTEIN"/>
    <property type="match status" value="1"/>
</dbReference>
<protein>
    <submittedName>
        <fullName evidence="8">NAD(P)/FAD-dependent oxidoreductase</fullName>
    </submittedName>
</protein>
<comment type="similarity">
    <text evidence="2">Belongs to the FAD-binding monooxygenase family.</text>
</comment>
<keyword evidence="3" id="KW-0285">Flavoprotein</keyword>
<dbReference type="Gene3D" id="3.50.50.60">
    <property type="entry name" value="FAD/NAD(P)-binding domain"/>
    <property type="match status" value="2"/>
</dbReference>
<dbReference type="InterPro" id="IPR036188">
    <property type="entry name" value="FAD/NAD-bd_sf"/>
</dbReference>
<organism evidence="8 9">
    <name type="scientific">Dactylosporangium salmoneum</name>
    <dbReference type="NCBI Taxonomy" id="53361"/>
    <lineage>
        <taxon>Bacteria</taxon>
        <taxon>Bacillati</taxon>
        <taxon>Actinomycetota</taxon>
        <taxon>Actinomycetes</taxon>
        <taxon>Micromonosporales</taxon>
        <taxon>Micromonosporaceae</taxon>
        <taxon>Dactylosporangium</taxon>
    </lineage>
</organism>
<evidence type="ECO:0000313" key="9">
    <source>
        <dbReference type="Proteomes" id="UP001501444"/>
    </source>
</evidence>
<evidence type="ECO:0000313" key="8">
    <source>
        <dbReference type="EMBL" id="GAA2372138.1"/>
    </source>
</evidence>
<dbReference type="Proteomes" id="UP001501444">
    <property type="component" value="Unassembled WGS sequence"/>
</dbReference>
<evidence type="ECO:0000256" key="1">
    <source>
        <dbReference type="ARBA" id="ARBA00001974"/>
    </source>
</evidence>
<evidence type="ECO:0000256" key="2">
    <source>
        <dbReference type="ARBA" id="ARBA00010139"/>
    </source>
</evidence>
<sequence length="620" mass="68477">MVIAAEELEGPGELPGLAALVGADDLDVGSLRLRYAAERDRRLRKDANDQYVEVTAEFSNYREDPDVEAGLTRAPVRDQMEATVIGAGFSGLLAAARLREAGLRDVRLIDSGGDVGGTWYWNRYPGAQCDIDATVYLPLLEELGYVPQDKYAYGPDILEHARRIARHFGLYEHALLQTEVDGLRWDATTRSWWISTNRGDRLQSRFVVIANGALSKPKLPAIEGINEYRGYSFHSSRWDYTYTGGTAQGGLQRLADKRVGVIGTGATALQIVPHLARSAQQLYVFQRTPAVVGVRNNRQTDPAWQASLTPGWQRRRIENFTAILSGADVDEDLVADSWTDIYRNITARVARHAARRLGRDLSPAEYDAVIQLSDMVKGHEVRSRIARTVDDPRTAEALKPWYYLYCKRIGFHDEYLAAFNRPNVELVDTHGRGVQRLTAGGVVVEGREYEVDCLIFATGFEVGTSLGRRTGYDPVGRDGVRLTEAWSAGPRTLHGMHARGFPNLFMMGIVQNATTINFTHLADEQSRHLAYVVTQTRAAGDSACVEATEDGVAGWLAEMRAKASGAARVKDCTPSYSNSEGDPDNPHSLDNIRYGGGPLVFFRMLADWRASGVMPGLVVA</sequence>
<keyword evidence="6" id="KW-0560">Oxidoreductase</keyword>
<evidence type="ECO:0000256" key="7">
    <source>
        <dbReference type="ARBA" id="ARBA00023033"/>
    </source>
</evidence>
<dbReference type="InterPro" id="IPR050775">
    <property type="entry name" value="FAD-binding_Monooxygenases"/>
</dbReference>
<reference evidence="9" key="1">
    <citation type="journal article" date="2019" name="Int. J. Syst. Evol. Microbiol.">
        <title>The Global Catalogue of Microorganisms (GCM) 10K type strain sequencing project: providing services to taxonomists for standard genome sequencing and annotation.</title>
        <authorList>
            <consortium name="The Broad Institute Genomics Platform"/>
            <consortium name="The Broad Institute Genome Sequencing Center for Infectious Disease"/>
            <person name="Wu L."/>
            <person name="Ma J."/>
        </authorList>
    </citation>
    <scope>NUCLEOTIDE SEQUENCE [LARGE SCALE GENOMIC DNA]</scope>
    <source>
        <strain evidence="9">JCM 3272</strain>
    </source>
</reference>
<dbReference type="Pfam" id="PF13450">
    <property type="entry name" value="NAD_binding_8"/>
    <property type="match status" value="1"/>
</dbReference>
<keyword evidence="9" id="KW-1185">Reference proteome</keyword>
<evidence type="ECO:0000256" key="6">
    <source>
        <dbReference type="ARBA" id="ARBA00023002"/>
    </source>
</evidence>
<gene>
    <name evidence="8" type="ORF">GCM10010170_074230</name>
</gene>
<keyword evidence="7" id="KW-0503">Monooxygenase</keyword>
<dbReference type="SUPFAM" id="SSF51905">
    <property type="entry name" value="FAD/NAD(P)-binding domain"/>
    <property type="match status" value="2"/>
</dbReference>
<dbReference type="EMBL" id="BAAARV010000073">
    <property type="protein sequence ID" value="GAA2372138.1"/>
    <property type="molecule type" value="Genomic_DNA"/>
</dbReference>
<dbReference type="RefSeq" id="WP_344617290.1">
    <property type="nucleotide sequence ID" value="NZ_BAAARV010000073.1"/>
</dbReference>
<keyword evidence="5" id="KW-0521">NADP</keyword>
<accession>A0ABP5U855</accession>
<comment type="cofactor">
    <cofactor evidence="1">
        <name>FAD</name>
        <dbReference type="ChEBI" id="CHEBI:57692"/>
    </cofactor>
</comment>
<evidence type="ECO:0000256" key="3">
    <source>
        <dbReference type="ARBA" id="ARBA00022630"/>
    </source>
</evidence>
<keyword evidence="4" id="KW-0274">FAD</keyword>
<evidence type="ECO:0000256" key="4">
    <source>
        <dbReference type="ARBA" id="ARBA00022827"/>
    </source>
</evidence>
<evidence type="ECO:0000256" key="5">
    <source>
        <dbReference type="ARBA" id="ARBA00022857"/>
    </source>
</evidence>
<proteinExistence type="inferred from homology"/>